<reference evidence="1 2" key="1">
    <citation type="journal article" date="2021" name="Sci. Rep.">
        <title>The distribution of antibiotic resistance genes in chicken gut microbiota commensals.</title>
        <authorList>
            <person name="Juricova H."/>
            <person name="Matiasovicova J."/>
            <person name="Kubasova T."/>
            <person name="Cejkova D."/>
            <person name="Rychlik I."/>
        </authorList>
    </citation>
    <scope>NUCLEOTIDE SEQUENCE [LARGE SCALE GENOMIC DNA]</scope>
    <source>
        <strain evidence="1 2">An819</strain>
    </source>
</reference>
<dbReference type="Proteomes" id="UP000764045">
    <property type="component" value="Unassembled WGS sequence"/>
</dbReference>
<organism evidence="1 2">
    <name type="scientific">Marseilla massiliensis</name>
    <dbReference type="NCBI Taxonomy" id="1841864"/>
    <lineage>
        <taxon>Bacteria</taxon>
        <taxon>Pseudomonadati</taxon>
        <taxon>Bacteroidota</taxon>
        <taxon>Bacteroidia</taxon>
        <taxon>Bacteroidales</taxon>
        <taxon>Prevotellaceae</taxon>
        <taxon>Marseilla</taxon>
    </lineage>
</organism>
<dbReference type="EMBL" id="JACJJL010000081">
    <property type="protein sequence ID" value="MBM6663217.1"/>
    <property type="molecule type" value="Genomic_DNA"/>
</dbReference>
<dbReference type="NCBIfam" id="NF047539">
    <property type="entry name" value="XAC2610_fam"/>
    <property type="match status" value="1"/>
</dbReference>
<proteinExistence type="predicted"/>
<dbReference type="AlphaFoldDB" id="A0A938WQ95"/>
<evidence type="ECO:0000313" key="1">
    <source>
        <dbReference type="EMBL" id="MBM6663217.1"/>
    </source>
</evidence>
<gene>
    <name evidence="1" type="ORF">H6B30_16005</name>
</gene>
<comment type="caution">
    <text evidence="1">The sequence shown here is derived from an EMBL/GenBank/DDBJ whole genome shotgun (WGS) entry which is preliminary data.</text>
</comment>
<keyword evidence="2" id="KW-1185">Reference proteome</keyword>
<dbReference type="Pfam" id="PF14903">
    <property type="entry name" value="WG_beta_rep"/>
    <property type="match status" value="1"/>
</dbReference>
<dbReference type="InterPro" id="IPR058087">
    <property type="entry name" value="XAC2610_dom"/>
</dbReference>
<accession>A0A938WQ95</accession>
<protein>
    <submittedName>
        <fullName evidence="1">WG repeat-containing protein</fullName>
    </submittedName>
</protein>
<name>A0A938WQ95_9BACT</name>
<sequence>MLVAFTMDKHLEVGVPVCYLDERGDTIVPYGRYKFCQTDTIRNIGFVYENKQNARIVCIDNQGKELFYVFKCDNGPDYISEGLFRIMDENGLIGFADSLGNVVIKPQFKFATSFENGKAQATTSGDAINDGEHSFWKSDEWQLIDHKGDKMIKYAAIRSGRSLKGLQITIFGKQRKISQEISYSYPPDIEFANNLDVWVNLQDVSFDGKDDILVNLGQYGNQMIQYYDCLVWNETKGQYCKDESFRQIENPQINNDKRCVFSSSRISAASYSYKRFEFIEGHFIETAALTQTFKTSKQPPLFTEKQYIKGKGLVTLHKDVSVDKINRDWLSIIIMK</sequence>
<dbReference type="InterPro" id="IPR032774">
    <property type="entry name" value="WG_beta_rep"/>
</dbReference>
<evidence type="ECO:0000313" key="2">
    <source>
        <dbReference type="Proteomes" id="UP000764045"/>
    </source>
</evidence>